<feature type="transmembrane region" description="Helical" evidence="1">
    <location>
        <begin position="212"/>
        <end position="234"/>
    </location>
</feature>
<feature type="transmembrane region" description="Helical" evidence="1">
    <location>
        <begin position="147"/>
        <end position="165"/>
    </location>
</feature>
<dbReference type="Proteomes" id="UP001642409">
    <property type="component" value="Unassembled WGS sequence"/>
</dbReference>
<feature type="transmembrane region" description="Helical" evidence="1">
    <location>
        <begin position="398"/>
        <end position="418"/>
    </location>
</feature>
<keyword evidence="1" id="KW-1133">Transmembrane helix</keyword>
<evidence type="ECO:0000313" key="3">
    <source>
        <dbReference type="EMBL" id="CAL5988628.1"/>
    </source>
</evidence>
<feature type="transmembrane region" description="Helical" evidence="1">
    <location>
        <begin position="64"/>
        <end position="83"/>
    </location>
</feature>
<accession>A0AA86RG74</accession>
<dbReference type="AlphaFoldDB" id="A0AA86RG74"/>
<sequence length="427" mass="48828">MSSDNTVVMRQFLEIISSILELIREYQYQSSNPSTMSTSLQMVCCIPRGCCRSVSMCHMKFNRIFYVFMLLIPIICNIVFMFHPEYFNNKFWSGFAAYKELGYDYVWIMNIRFVFTYFVYHIVLLAFSLFQTCGTLAVVAKFVHRGLLFLKLPFLVGFFFLTFVFPNKSMLNFQYLMIVLGGIFQFFLMLSVTELGYVWFNKLKDSALPIRIIVFTLMVIFFGLGVTEFVFAFLNSSNVNVTVMTAICVALSAIAFILALVAKHASSFPVSFVVLLSGLSCVYGSNLDFTYYNLFKGKYSFNHDCYYAMASIAAVLCLLAVFVLNVMELSIKPLFVGQDPRGNPEFGPMVSMDCDDDTRSDQTSYYYWAFHLVAIGAICYIGNFTVAPITKEMQLTHWYSTTLSSSLYTVLLIWTEFLPMLGGRSFM</sequence>
<keyword evidence="1" id="KW-0472">Membrane</keyword>
<keyword evidence="1" id="KW-0812">Transmembrane</keyword>
<evidence type="ECO:0000256" key="1">
    <source>
        <dbReference type="SAM" id="Phobius"/>
    </source>
</evidence>
<feature type="transmembrane region" description="Helical" evidence="1">
    <location>
        <begin position="268"/>
        <end position="286"/>
    </location>
</feature>
<name>A0AA86RG74_9EUKA</name>
<gene>
    <name evidence="3" type="ORF">HINF_LOCUS10470</name>
    <name evidence="2" type="ORF">HINF_LOCUS65031</name>
</gene>
<keyword evidence="4" id="KW-1185">Reference proteome</keyword>
<feature type="transmembrane region" description="Helical" evidence="1">
    <location>
        <begin position="177"/>
        <end position="200"/>
    </location>
</feature>
<comment type="caution">
    <text evidence="2">The sequence shown here is derived from an EMBL/GenBank/DDBJ whole genome shotgun (WGS) entry which is preliminary data.</text>
</comment>
<dbReference type="EMBL" id="CATOUU010001177">
    <property type="protein sequence ID" value="CAI9977386.1"/>
    <property type="molecule type" value="Genomic_DNA"/>
</dbReference>
<organism evidence="2">
    <name type="scientific">Hexamita inflata</name>
    <dbReference type="NCBI Taxonomy" id="28002"/>
    <lineage>
        <taxon>Eukaryota</taxon>
        <taxon>Metamonada</taxon>
        <taxon>Diplomonadida</taxon>
        <taxon>Hexamitidae</taxon>
        <taxon>Hexamitinae</taxon>
        <taxon>Hexamita</taxon>
    </lineage>
</organism>
<feature type="transmembrane region" description="Helical" evidence="1">
    <location>
        <begin position="306"/>
        <end position="327"/>
    </location>
</feature>
<reference evidence="2" key="1">
    <citation type="submission" date="2023-06" db="EMBL/GenBank/DDBJ databases">
        <authorList>
            <person name="Kurt Z."/>
        </authorList>
    </citation>
    <scope>NUCLEOTIDE SEQUENCE</scope>
</reference>
<dbReference type="EMBL" id="CAXDID020000022">
    <property type="protein sequence ID" value="CAL5988628.1"/>
    <property type="molecule type" value="Genomic_DNA"/>
</dbReference>
<evidence type="ECO:0000313" key="4">
    <source>
        <dbReference type="Proteomes" id="UP001642409"/>
    </source>
</evidence>
<feature type="transmembrane region" description="Helical" evidence="1">
    <location>
        <begin position="240"/>
        <end position="261"/>
    </location>
</feature>
<feature type="transmembrane region" description="Helical" evidence="1">
    <location>
        <begin position="365"/>
        <end position="386"/>
    </location>
</feature>
<feature type="transmembrane region" description="Helical" evidence="1">
    <location>
        <begin position="117"/>
        <end position="140"/>
    </location>
</feature>
<evidence type="ECO:0000313" key="2">
    <source>
        <dbReference type="EMBL" id="CAI9977386.1"/>
    </source>
</evidence>
<reference evidence="3 4" key="2">
    <citation type="submission" date="2024-07" db="EMBL/GenBank/DDBJ databases">
        <authorList>
            <person name="Akdeniz Z."/>
        </authorList>
    </citation>
    <scope>NUCLEOTIDE SEQUENCE [LARGE SCALE GENOMIC DNA]</scope>
</reference>
<proteinExistence type="predicted"/>
<protein>
    <submittedName>
        <fullName evidence="2">Serine incorporator protein</fullName>
    </submittedName>
    <submittedName>
        <fullName evidence="3">Serine_incorporator protein</fullName>
    </submittedName>
</protein>